<feature type="transmembrane region" description="Helical" evidence="1">
    <location>
        <begin position="79"/>
        <end position="100"/>
    </location>
</feature>
<dbReference type="EMBL" id="CP094358">
    <property type="protein sequence ID" value="UOB18041.1"/>
    <property type="molecule type" value="Genomic_DNA"/>
</dbReference>
<dbReference type="RefSeq" id="WP_255843959.1">
    <property type="nucleotide sequence ID" value="NZ_CP094358.1"/>
</dbReference>
<gene>
    <name evidence="2" type="ORF">MQE35_01775</name>
</gene>
<feature type="transmembrane region" description="Helical" evidence="1">
    <location>
        <begin position="136"/>
        <end position="160"/>
    </location>
</feature>
<feature type="transmembrane region" description="Helical" evidence="1">
    <location>
        <begin position="255"/>
        <end position="274"/>
    </location>
</feature>
<sequence length="308" mass="35043">MKQDYIELKVNRDFGDIISVYFDFFKQNIKKFTNIFINYNGIFLIALLIISYLLVSGFIGLITATRGSYNSSVIADESYLIYLIIGGTLFFVVFLVLAALNYGLSTSYMVNYENSKGNNFEKQVVWKLIKQKFGSIILFILLLIPIYIVFFIISMILAFIPLLGALAQYVISFFIGAWVGVSFFSMLYENRDVTNAYGEGWKLVTKNFWKSIGVNFILGLLIGLLLMIVLMIPGIIVGIYTFHAVQTDVIIAESVFAKVVYTFGTCLILITMVYSQCLSQFINGILFFNLHEKEYNINTRSKIEQIGQ</sequence>
<evidence type="ECO:0000313" key="2">
    <source>
        <dbReference type="EMBL" id="UOB18041.1"/>
    </source>
</evidence>
<accession>A0A9E7CTG3</accession>
<dbReference type="KEGG" id="fbm:MQE35_01775"/>
<keyword evidence="1" id="KW-0472">Membrane</keyword>
<feature type="transmembrane region" description="Helical" evidence="1">
    <location>
        <begin position="36"/>
        <end position="59"/>
    </location>
</feature>
<name>A0A9E7CTG3_9FLAO</name>
<evidence type="ECO:0000313" key="3">
    <source>
        <dbReference type="Proteomes" id="UP000831290"/>
    </source>
</evidence>
<keyword evidence="1" id="KW-1133">Transmembrane helix</keyword>
<dbReference type="Proteomes" id="UP000831290">
    <property type="component" value="Chromosome"/>
</dbReference>
<feature type="transmembrane region" description="Helical" evidence="1">
    <location>
        <begin position="216"/>
        <end position="243"/>
    </location>
</feature>
<proteinExistence type="predicted"/>
<protein>
    <recommendedName>
        <fullName evidence="4">Glycerophosphoryl diester phosphodiesterase membrane domain-containing protein</fullName>
    </recommendedName>
</protein>
<feature type="transmembrane region" description="Helical" evidence="1">
    <location>
        <begin position="166"/>
        <end position="188"/>
    </location>
</feature>
<evidence type="ECO:0000256" key="1">
    <source>
        <dbReference type="SAM" id="Phobius"/>
    </source>
</evidence>
<keyword evidence="3" id="KW-1185">Reference proteome</keyword>
<dbReference type="AlphaFoldDB" id="A0A9E7CTG3"/>
<evidence type="ECO:0008006" key="4">
    <source>
        <dbReference type="Google" id="ProtNLM"/>
    </source>
</evidence>
<keyword evidence="1" id="KW-0812">Transmembrane</keyword>
<reference evidence="2" key="1">
    <citation type="submission" date="2022-03" db="EMBL/GenBank/DDBJ databases">
        <title>Description of Abyssus ytuae gen. nov., sp. nov., a novel member of the family Flavobacteriaceae isolated from the sediment of Mariana Trench.</title>
        <authorList>
            <person name="Zhang J."/>
            <person name="Xu X."/>
        </authorList>
    </citation>
    <scope>NUCLEOTIDE SEQUENCE</scope>
    <source>
        <strain evidence="2">MT3330</strain>
    </source>
</reference>
<organism evidence="2 3">
    <name type="scientific">Abyssalbus ytuae</name>
    <dbReference type="NCBI Taxonomy" id="2926907"/>
    <lineage>
        <taxon>Bacteria</taxon>
        <taxon>Pseudomonadati</taxon>
        <taxon>Bacteroidota</taxon>
        <taxon>Flavobacteriia</taxon>
        <taxon>Flavobacteriales</taxon>
        <taxon>Flavobacteriaceae</taxon>
        <taxon>Abyssalbus</taxon>
    </lineage>
</organism>